<dbReference type="InterPro" id="IPR009057">
    <property type="entry name" value="Homeodomain-like_sf"/>
</dbReference>
<reference evidence="2 3" key="1">
    <citation type="submission" date="2016-10" db="EMBL/GenBank/DDBJ databases">
        <authorList>
            <person name="de Groot N.N."/>
        </authorList>
    </citation>
    <scope>NUCLEOTIDE SEQUENCE [LARGE SCALE GENOMIC DNA]</scope>
    <source>
        <strain evidence="2 3">DSM 2895</strain>
    </source>
</reference>
<sequence length="116" mass="13282">MITRHKRIRPEQYVAIRYFAQPGNGGLTVEEIAKEAGVSRQTVSRWRHQPHFEAELQRQIALNTLEELPKAIEVLTKESVYERGAIEAVQMSAKALISLVDALREEDNVTSDWYTC</sequence>
<accession>A0A1G8PT86</accession>
<dbReference type="Proteomes" id="UP000182836">
    <property type="component" value="Unassembled WGS sequence"/>
</dbReference>
<dbReference type="Pfam" id="PF13384">
    <property type="entry name" value="HTH_23"/>
    <property type="match status" value="1"/>
</dbReference>
<dbReference type="GO" id="GO:0003677">
    <property type="term" value="F:DNA binding"/>
    <property type="evidence" value="ECO:0007669"/>
    <property type="project" value="UniProtKB-KW"/>
</dbReference>
<gene>
    <name evidence="2" type="ORF">SAMN04487909_109215</name>
</gene>
<dbReference type="AlphaFoldDB" id="A0A1G8PT86"/>
<dbReference type="RefSeq" id="WP_052520488.1">
    <property type="nucleotide sequence ID" value="NZ_BJOA01000078.1"/>
</dbReference>
<evidence type="ECO:0000313" key="2">
    <source>
        <dbReference type="EMBL" id="SDI95486.1"/>
    </source>
</evidence>
<dbReference type="Gene3D" id="1.10.10.60">
    <property type="entry name" value="Homeodomain-like"/>
    <property type="match status" value="1"/>
</dbReference>
<dbReference type="EMBL" id="FNED01000009">
    <property type="protein sequence ID" value="SDI95486.1"/>
    <property type="molecule type" value="Genomic_DNA"/>
</dbReference>
<dbReference type="PROSITE" id="PS50943">
    <property type="entry name" value="HTH_CROC1"/>
    <property type="match status" value="1"/>
</dbReference>
<dbReference type="SUPFAM" id="SSF46689">
    <property type="entry name" value="Homeodomain-like"/>
    <property type="match status" value="1"/>
</dbReference>
<keyword evidence="2" id="KW-0371">Homeobox</keyword>
<evidence type="ECO:0000313" key="3">
    <source>
        <dbReference type="Proteomes" id="UP000182836"/>
    </source>
</evidence>
<dbReference type="InterPro" id="IPR001387">
    <property type="entry name" value="Cro/C1-type_HTH"/>
</dbReference>
<proteinExistence type="predicted"/>
<dbReference type="CDD" id="cd00093">
    <property type="entry name" value="HTH_XRE"/>
    <property type="match status" value="1"/>
</dbReference>
<keyword evidence="2" id="KW-0238">DNA-binding</keyword>
<name>A0A1G8PT86_ANEMI</name>
<protein>
    <submittedName>
        <fullName evidence="2">Homeodomain-like domain-containing protein</fullName>
    </submittedName>
</protein>
<evidence type="ECO:0000259" key="1">
    <source>
        <dbReference type="PROSITE" id="PS50943"/>
    </source>
</evidence>
<dbReference type="OrthoDB" id="2199833at2"/>
<dbReference type="GeneID" id="42304589"/>
<organism evidence="2 3">
    <name type="scientific">Aneurinibacillus migulanus</name>
    <name type="common">Bacillus migulanus</name>
    <dbReference type="NCBI Taxonomy" id="47500"/>
    <lineage>
        <taxon>Bacteria</taxon>
        <taxon>Bacillati</taxon>
        <taxon>Bacillota</taxon>
        <taxon>Bacilli</taxon>
        <taxon>Bacillales</taxon>
        <taxon>Paenibacillaceae</taxon>
        <taxon>Aneurinibacillus group</taxon>
        <taxon>Aneurinibacillus</taxon>
    </lineage>
</organism>
<feature type="domain" description="HTH cro/C1-type" evidence="1">
    <location>
        <begin position="26"/>
        <end position="46"/>
    </location>
</feature>